<dbReference type="EC" id="6.3.3.2" evidence="4"/>
<dbReference type="Gene3D" id="3.40.50.10420">
    <property type="entry name" value="NagB/RpiA/CoA transferase-like"/>
    <property type="match status" value="1"/>
</dbReference>
<reference evidence="5" key="1">
    <citation type="submission" date="2022-05" db="EMBL/GenBank/DDBJ databases">
        <title>Complete genome sequence of toluene-degrading Gulosibacter sediminis strain ACHW.36C.</title>
        <authorList>
            <person name="Wai A.C."/>
            <person name="Lai G.K."/>
            <person name="Griffin S.D."/>
            <person name="Leung F.C."/>
        </authorList>
    </citation>
    <scope>NUCLEOTIDE SEQUENCE [LARGE SCALE GENOMIC DNA]</scope>
    <source>
        <strain evidence="5">ACHW.36C</strain>
    </source>
</reference>
<dbReference type="Pfam" id="PF01812">
    <property type="entry name" value="5-FTHF_cyc-lig"/>
    <property type="match status" value="1"/>
</dbReference>
<dbReference type="GO" id="GO:0030272">
    <property type="term" value="F:5-formyltetrahydrofolate cyclo-ligase activity"/>
    <property type="evidence" value="ECO:0007669"/>
    <property type="project" value="UniProtKB-EC"/>
</dbReference>
<accession>A0ABY4MYV3</accession>
<dbReference type="NCBIfam" id="TIGR02727">
    <property type="entry name" value="MTHFS_bact"/>
    <property type="match status" value="1"/>
</dbReference>
<evidence type="ECO:0000313" key="5">
    <source>
        <dbReference type="EMBL" id="UQN15579.1"/>
    </source>
</evidence>
<dbReference type="SUPFAM" id="SSF100950">
    <property type="entry name" value="NagB/RpiA/CoA transferase-like"/>
    <property type="match status" value="1"/>
</dbReference>
<dbReference type="InterPro" id="IPR037171">
    <property type="entry name" value="NagB/RpiA_transferase-like"/>
</dbReference>
<gene>
    <name evidence="5" type="ORF">M3M28_03725</name>
</gene>
<dbReference type="PIRSF" id="PIRSF006806">
    <property type="entry name" value="FTHF_cligase"/>
    <property type="match status" value="1"/>
</dbReference>
<keyword evidence="5" id="KW-0436">Ligase</keyword>
<dbReference type="EMBL" id="CP097160">
    <property type="protein sequence ID" value="UQN15579.1"/>
    <property type="molecule type" value="Genomic_DNA"/>
</dbReference>
<dbReference type="InterPro" id="IPR024185">
    <property type="entry name" value="FTHF_cligase-like_sf"/>
</dbReference>
<evidence type="ECO:0000256" key="4">
    <source>
        <dbReference type="RuleBase" id="RU361279"/>
    </source>
</evidence>
<name>A0ABY4MYV3_9MICO</name>
<evidence type="ECO:0000256" key="2">
    <source>
        <dbReference type="ARBA" id="ARBA00022741"/>
    </source>
</evidence>
<organism evidence="5">
    <name type="scientific">Gulosibacter sediminis</name>
    <dbReference type="NCBI Taxonomy" id="1729695"/>
    <lineage>
        <taxon>Bacteria</taxon>
        <taxon>Bacillati</taxon>
        <taxon>Actinomycetota</taxon>
        <taxon>Actinomycetes</taxon>
        <taxon>Micrococcales</taxon>
        <taxon>Microbacteriaceae</taxon>
        <taxon>Gulosibacter</taxon>
    </lineage>
</organism>
<keyword evidence="4" id="KW-0479">Metal-binding</keyword>
<keyword evidence="3 4" id="KW-0067">ATP-binding</keyword>
<evidence type="ECO:0000256" key="1">
    <source>
        <dbReference type="ARBA" id="ARBA00010638"/>
    </source>
</evidence>
<sequence>MASKYELRATVRGMRRMRGQTATAALADSLAEQLRGLTRKFDARVVACFASTTLEPPTTAFLSWARDHDVQVLLPRASSETTLEWCVDTGELTEHPRLRVPEPLGPALASGLDTAELLLLPAAAADRSGTRLGWGGGYYDRALEVLEPEQRARLVAVVHDDEVLERLPREPHDVRVAGIVTPSMYLDTRANSS</sequence>
<evidence type="ECO:0000256" key="3">
    <source>
        <dbReference type="ARBA" id="ARBA00022840"/>
    </source>
</evidence>
<proteinExistence type="inferred from homology"/>
<dbReference type="PANTHER" id="PTHR23407">
    <property type="entry name" value="ATPASE INHIBITOR/5-FORMYLTETRAHYDROFOLATE CYCLO-LIGASE"/>
    <property type="match status" value="1"/>
</dbReference>
<keyword evidence="2 4" id="KW-0547">Nucleotide-binding</keyword>
<comment type="similarity">
    <text evidence="1 4">Belongs to the 5-formyltetrahydrofolate cyclo-ligase family.</text>
</comment>
<dbReference type="PANTHER" id="PTHR23407:SF1">
    <property type="entry name" value="5-FORMYLTETRAHYDROFOLATE CYCLO-LIGASE"/>
    <property type="match status" value="1"/>
</dbReference>
<comment type="cofactor">
    <cofactor evidence="4">
        <name>Mg(2+)</name>
        <dbReference type="ChEBI" id="CHEBI:18420"/>
    </cofactor>
</comment>
<dbReference type="InterPro" id="IPR002698">
    <property type="entry name" value="FTHF_cligase"/>
</dbReference>
<protein>
    <recommendedName>
        <fullName evidence="4">5-formyltetrahydrofolate cyclo-ligase</fullName>
        <ecNumber evidence="4">6.3.3.2</ecNumber>
    </recommendedName>
</protein>
<keyword evidence="4" id="KW-0460">Magnesium</keyword>
<comment type="catalytic activity">
    <reaction evidence="4">
        <text>(6S)-5-formyl-5,6,7,8-tetrahydrofolate + ATP = (6R)-5,10-methenyltetrahydrofolate + ADP + phosphate</text>
        <dbReference type="Rhea" id="RHEA:10488"/>
        <dbReference type="ChEBI" id="CHEBI:30616"/>
        <dbReference type="ChEBI" id="CHEBI:43474"/>
        <dbReference type="ChEBI" id="CHEBI:57455"/>
        <dbReference type="ChEBI" id="CHEBI:57457"/>
        <dbReference type="ChEBI" id="CHEBI:456216"/>
        <dbReference type="EC" id="6.3.3.2"/>
    </reaction>
</comment>